<dbReference type="CDD" id="cd00338">
    <property type="entry name" value="Ser_Recombinase"/>
    <property type="match status" value="1"/>
</dbReference>
<dbReference type="EMBL" id="VFPM01000002">
    <property type="protein sequence ID" value="TQM62579.1"/>
    <property type="molecule type" value="Genomic_DNA"/>
</dbReference>
<dbReference type="InterPro" id="IPR036162">
    <property type="entry name" value="Resolvase-like_N_sf"/>
</dbReference>
<dbReference type="Pfam" id="PF07508">
    <property type="entry name" value="Recombinase"/>
    <property type="match status" value="1"/>
</dbReference>
<dbReference type="PANTHER" id="PTHR30461">
    <property type="entry name" value="DNA-INVERTASE FROM LAMBDOID PROPHAGE"/>
    <property type="match status" value="1"/>
</dbReference>
<comment type="caution">
    <text evidence="5">The sequence shown here is derived from an EMBL/GenBank/DDBJ whole genome shotgun (WGS) entry which is preliminary data.</text>
</comment>
<dbReference type="GO" id="GO:0003677">
    <property type="term" value="F:DNA binding"/>
    <property type="evidence" value="ECO:0007669"/>
    <property type="project" value="InterPro"/>
</dbReference>
<dbReference type="SMART" id="SM00857">
    <property type="entry name" value="Resolvase"/>
    <property type="match status" value="1"/>
</dbReference>
<accession>A0A543HWG1</accession>
<evidence type="ECO:0000259" key="3">
    <source>
        <dbReference type="PROSITE" id="PS51736"/>
    </source>
</evidence>
<dbReference type="RefSeq" id="WP_185749038.1">
    <property type="nucleotide sequence ID" value="NZ_VFPM01000002.1"/>
</dbReference>
<feature type="domain" description="Resolvase/invertase-type recombinase catalytic" evidence="3">
    <location>
        <begin position="4"/>
        <end position="152"/>
    </location>
</feature>
<dbReference type="GO" id="GO:0000150">
    <property type="term" value="F:DNA strand exchange activity"/>
    <property type="evidence" value="ECO:0007669"/>
    <property type="project" value="InterPro"/>
</dbReference>
<gene>
    <name evidence="5" type="ORF">FBY41_2615</name>
</gene>
<dbReference type="Gene3D" id="3.90.1750.20">
    <property type="entry name" value="Putative Large Serine Recombinase, Chain B, Domain 2"/>
    <property type="match status" value="1"/>
</dbReference>
<dbReference type="AlphaFoldDB" id="A0A543HWG1"/>
<dbReference type="InterPro" id="IPR011109">
    <property type="entry name" value="DNA_bind_recombinase_dom"/>
</dbReference>
<protein>
    <submittedName>
        <fullName evidence="5">DNA invertase Pin-like site-specific DNA recombinase</fullName>
    </submittedName>
</protein>
<keyword evidence="6" id="KW-1185">Reference proteome</keyword>
<evidence type="ECO:0000256" key="2">
    <source>
        <dbReference type="SAM" id="MobiDB-lite"/>
    </source>
</evidence>
<sequence length="467" mass="51470">MTTSANVYVRISQDRAGERAGVIRQREDCMRRAADRGWEVLAVHEDNDQSAKSGRRRPGFEAVLDDVQSGRVGVVIAWALDRLQRNRRDELRLYEACQAAGVTLSLVNGAELDFSTAAGRYVADNLGSIARLEVELKSDRQQSANKQAAHEGRRSGGRRPFGYDQDGMTIREREADAIRTAYRDLLSGVPLAQIAKTWNEVELHSGQARWAEGHKGEPSRWTGQTVRVVLSNPRYAGLRAYKGEIVAEAKWPPVVAQETWRAAVAHLSTRQAVPRKLARRLLSGLALCGVCGAPVWGGGNARQNVPNYRCSAAYGHFARMSEPVDEYVSAVILERLSRPDAAQLLTTTKRPDTAALHDEASTLRNRLESVALEFADGTLTASQIRAITERLRSRLAELEESLADAGRVDVLGPLVRATDVRAVWDGLSLEHRRAIIDTLATVTIHPPGRGVRTFDPATVRVRPKGEK</sequence>
<dbReference type="InterPro" id="IPR050639">
    <property type="entry name" value="SSR_resolvase"/>
</dbReference>
<dbReference type="Pfam" id="PF00239">
    <property type="entry name" value="Resolvase"/>
    <property type="match status" value="1"/>
</dbReference>
<dbReference type="PROSITE" id="PS51736">
    <property type="entry name" value="RECOMBINASES_3"/>
    <property type="match status" value="1"/>
</dbReference>
<evidence type="ECO:0000313" key="5">
    <source>
        <dbReference type="EMBL" id="TQM62579.1"/>
    </source>
</evidence>
<dbReference type="InterPro" id="IPR038109">
    <property type="entry name" value="DNA_bind_recomb_sf"/>
</dbReference>
<dbReference type="Proteomes" id="UP000316747">
    <property type="component" value="Unassembled WGS sequence"/>
</dbReference>
<dbReference type="PROSITE" id="PS51737">
    <property type="entry name" value="RECOMBINASE_DNA_BIND"/>
    <property type="match status" value="1"/>
</dbReference>
<evidence type="ECO:0000313" key="6">
    <source>
        <dbReference type="Proteomes" id="UP000316747"/>
    </source>
</evidence>
<reference evidence="5 6" key="1">
    <citation type="submission" date="2019-06" db="EMBL/GenBank/DDBJ databases">
        <title>Genome sequencing of plant associated microbes to promote plant fitness in Sorghum bicolor and Oryza sativa.</title>
        <authorList>
            <person name="Coleman-Derr D."/>
        </authorList>
    </citation>
    <scope>NUCLEOTIDE SEQUENCE [LARGE SCALE GENOMIC DNA]</scope>
    <source>
        <strain evidence="5 6">KV-663</strain>
    </source>
</reference>
<organism evidence="5 6">
    <name type="scientific">Humibacillus xanthopallidus</name>
    <dbReference type="NCBI Taxonomy" id="412689"/>
    <lineage>
        <taxon>Bacteria</taxon>
        <taxon>Bacillati</taxon>
        <taxon>Actinomycetota</taxon>
        <taxon>Actinomycetes</taxon>
        <taxon>Micrococcales</taxon>
        <taxon>Intrasporangiaceae</taxon>
        <taxon>Humibacillus</taxon>
    </lineage>
</organism>
<dbReference type="PANTHER" id="PTHR30461:SF23">
    <property type="entry name" value="DNA RECOMBINASE-RELATED"/>
    <property type="match status" value="1"/>
</dbReference>
<feature type="coiled-coil region" evidence="1">
    <location>
        <begin position="381"/>
        <end position="408"/>
    </location>
</feature>
<dbReference type="SUPFAM" id="SSF53041">
    <property type="entry name" value="Resolvase-like"/>
    <property type="match status" value="1"/>
</dbReference>
<dbReference type="InterPro" id="IPR006119">
    <property type="entry name" value="Resolv_N"/>
</dbReference>
<evidence type="ECO:0000256" key="1">
    <source>
        <dbReference type="SAM" id="Coils"/>
    </source>
</evidence>
<feature type="domain" description="Recombinase" evidence="4">
    <location>
        <begin position="160"/>
        <end position="273"/>
    </location>
</feature>
<name>A0A543HWG1_9MICO</name>
<evidence type="ECO:0000259" key="4">
    <source>
        <dbReference type="PROSITE" id="PS51737"/>
    </source>
</evidence>
<proteinExistence type="predicted"/>
<keyword evidence="1" id="KW-0175">Coiled coil</keyword>
<dbReference type="Gene3D" id="3.40.50.1390">
    <property type="entry name" value="Resolvase, N-terminal catalytic domain"/>
    <property type="match status" value="1"/>
</dbReference>
<feature type="region of interest" description="Disordered" evidence="2">
    <location>
        <begin position="138"/>
        <end position="165"/>
    </location>
</feature>